<feature type="compositionally biased region" description="Low complexity" evidence="2">
    <location>
        <begin position="746"/>
        <end position="756"/>
    </location>
</feature>
<dbReference type="AlphaFoldDB" id="A0A9W9A9V0"/>
<reference evidence="3" key="2">
    <citation type="journal article" date="2023" name="Proc. Natl. Acad. Sci. U.S.A.">
        <title>A global phylogenomic analysis of the shiitake genus Lentinula.</title>
        <authorList>
            <person name="Sierra-Patev S."/>
            <person name="Min B."/>
            <person name="Naranjo-Ortiz M."/>
            <person name="Looney B."/>
            <person name="Konkel Z."/>
            <person name="Slot J.C."/>
            <person name="Sakamoto Y."/>
            <person name="Steenwyk J.L."/>
            <person name="Rokas A."/>
            <person name="Carro J."/>
            <person name="Camarero S."/>
            <person name="Ferreira P."/>
            <person name="Molpeceres G."/>
            <person name="Ruiz-Duenas F.J."/>
            <person name="Serrano A."/>
            <person name="Henrissat B."/>
            <person name="Drula E."/>
            <person name="Hughes K.W."/>
            <person name="Mata J.L."/>
            <person name="Ishikawa N.K."/>
            <person name="Vargas-Isla R."/>
            <person name="Ushijima S."/>
            <person name="Smith C.A."/>
            <person name="Donoghue J."/>
            <person name="Ahrendt S."/>
            <person name="Andreopoulos W."/>
            <person name="He G."/>
            <person name="LaButti K."/>
            <person name="Lipzen A."/>
            <person name="Ng V."/>
            <person name="Riley R."/>
            <person name="Sandor L."/>
            <person name="Barry K."/>
            <person name="Martinez A.T."/>
            <person name="Xiao Y."/>
            <person name="Gibbons J.G."/>
            <person name="Terashima K."/>
            <person name="Grigoriev I.V."/>
            <person name="Hibbett D."/>
        </authorList>
    </citation>
    <scope>NUCLEOTIDE SEQUENCE</scope>
    <source>
        <strain evidence="3">Sp2 HRB7682 ss15</strain>
    </source>
</reference>
<feature type="region of interest" description="Disordered" evidence="2">
    <location>
        <begin position="470"/>
        <end position="501"/>
    </location>
</feature>
<evidence type="ECO:0000313" key="3">
    <source>
        <dbReference type="EMBL" id="KAJ4477839.1"/>
    </source>
</evidence>
<evidence type="ECO:0000313" key="4">
    <source>
        <dbReference type="Proteomes" id="UP001150238"/>
    </source>
</evidence>
<protein>
    <submittedName>
        <fullName evidence="3">Uncharacterized protein</fullName>
    </submittedName>
</protein>
<feature type="region of interest" description="Disordered" evidence="2">
    <location>
        <begin position="746"/>
        <end position="770"/>
    </location>
</feature>
<gene>
    <name evidence="3" type="ORF">C8J55DRAFT_561414</name>
</gene>
<proteinExistence type="predicted"/>
<dbReference type="EMBL" id="JANVFS010000018">
    <property type="protein sequence ID" value="KAJ4477839.1"/>
    <property type="molecule type" value="Genomic_DNA"/>
</dbReference>
<feature type="compositionally biased region" description="Polar residues" evidence="2">
    <location>
        <begin position="175"/>
        <end position="185"/>
    </location>
</feature>
<feature type="region of interest" description="Disordered" evidence="2">
    <location>
        <begin position="118"/>
        <end position="142"/>
    </location>
</feature>
<reference evidence="3" key="1">
    <citation type="submission" date="2022-08" db="EMBL/GenBank/DDBJ databases">
        <authorList>
            <consortium name="DOE Joint Genome Institute"/>
            <person name="Min B."/>
            <person name="Riley R."/>
            <person name="Sierra-Patev S."/>
            <person name="Naranjo-Ortiz M."/>
            <person name="Looney B."/>
            <person name="Konkel Z."/>
            <person name="Slot J.C."/>
            <person name="Sakamoto Y."/>
            <person name="Steenwyk J.L."/>
            <person name="Rokas A."/>
            <person name="Carro J."/>
            <person name="Camarero S."/>
            <person name="Ferreira P."/>
            <person name="Molpeceres G."/>
            <person name="Ruiz-Duenas F.J."/>
            <person name="Serrano A."/>
            <person name="Henrissat B."/>
            <person name="Drula E."/>
            <person name="Hughes K.W."/>
            <person name="Mata J.L."/>
            <person name="Ishikawa N.K."/>
            <person name="Vargas-Isla R."/>
            <person name="Ushijima S."/>
            <person name="Smith C.A."/>
            <person name="Ahrendt S."/>
            <person name="Andreopoulos W."/>
            <person name="He G."/>
            <person name="Labutti K."/>
            <person name="Lipzen A."/>
            <person name="Ng V."/>
            <person name="Sandor L."/>
            <person name="Barry K."/>
            <person name="Martinez A.T."/>
            <person name="Xiao Y."/>
            <person name="Gibbons J.G."/>
            <person name="Terashima K."/>
            <person name="Hibbett D.S."/>
            <person name="Grigoriev I.V."/>
        </authorList>
    </citation>
    <scope>NUCLEOTIDE SEQUENCE</scope>
    <source>
        <strain evidence="3">Sp2 HRB7682 ss15</strain>
    </source>
</reference>
<sequence>MRSSLLSSSLRTRKVSFQRTGDPHLDVIHEVEEQGGDSNGFEQTALQDVYSSSPTLSSDIDFCDSDLPFSQSSATSVSDVLRDEVLKDSSSSTIEAQFAQDLHGRLVNLSGESETTYTRALPSIPPSSRTQSSTTSSTLSMHRTDSTIQFRYKRTKSDSFSLTFRSLNRPVKSLSVENQSTQSPLTRKRPRPSASFHVHSPYLIANSANHKKRRLLRHATIADPSRYATRTASFRRALSLRSQAPDIQEKPHLTVIPTPASLNAETSSLCSTLDLEPSPDWIPTVPCSPETEQPAHTTPLRRAQNYRDPLFDPDVISPIVKDAQKAYDVSKKQASILSSKVPIIAPPPHHVYSPPLSEASQAKLRLIRFREREQRMRDTDLDMMHKTADVLAPSTPSTLAAEMRSVVVNEGHSEDFEMNLEELDDETDQLQAEDSKVSRRTSYKRCAGIHGSGTRMIQWILEALPSTSFSGSENNSNSSSSSCSGTSSSSSSHSLDPSNAASHSERLSDLCEQLLNSPETRFHAAYLFMRFFHLIFEVAYESDSEENEHVGETALEEFARRFALDVDGSELVTWDVAVGCLALSVKIHRDFLPPLYPIFSSDYEELAPHEMGYGDLEAAQRDILLALSYNLGSTPQAVLDDLWIALPSLRELLDFDEGWSSVLQETWLILFEVVCEPDIMNFSLSLLTAAAVIEGLESVLIRQYQTRDPWYELFRYRRLSAVKNQKAEAEGSYLEFVRSRVPLRRSSLSSSSSSSSHDTKATRNMPYANRGGDEFALRKAKERVRKAKIESEGVMLDIQAALGIADEQLKACRKWIAPFVGDRWR</sequence>
<evidence type="ECO:0000256" key="1">
    <source>
        <dbReference type="SAM" id="Coils"/>
    </source>
</evidence>
<keyword evidence="1" id="KW-0175">Coiled coil</keyword>
<feature type="compositionally biased region" description="Low complexity" evidence="2">
    <location>
        <begin position="126"/>
        <end position="140"/>
    </location>
</feature>
<comment type="caution">
    <text evidence="3">The sequence shown here is derived from an EMBL/GenBank/DDBJ whole genome shotgun (WGS) entry which is preliminary data.</text>
</comment>
<evidence type="ECO:0000256" key="2">
    <source>
        <dbReference type="SAM" id="MobiDB-lite"/>
    </source>
</evidence>
<feature type="coiled-coil region" evidence="1">
    <location>
        <begin position="413"/>
        <end position="440"/>
    </location>
</feature>
<feature type="region of interest" description="Disordered" evidence="2">
    <location>
        <begin position="173"/>
        <end position="194"/>
    </location>
</feature>
<dbReference type="Proteomes" id="UP001150238">
    <property type="component" value="Unassembled WGS sequence"/>
</dbReference>
<accession>A0A9W9A9V0</accession>
<feature type="region of interest" description="Disordered" evidence="2">
    <location>
        <begin position="285"/>
        <end position="306"/>
    </location>
</feature>
<organism evidence="3 4">
    <name type="scientific">Lentinula lateritia</name>
    <dbReference type="NCBI Taxonomy" id="40482"/>
    <lineage>
        <taxon>Eukaryota</taxon>
        <taxon>Fungi</taxon>
        <taxon>Dikarya</taxon>
        <taxon>Basidiomycota</taxon>
        <taxon>Agaricomycotina</taxon>
        <taxon>Agaricomycetes</taxon>
        <taxon>Agaricomycetidae</taxon>
        <taxon>Agaricales</taxon>
        <taxon>Marasmiineae</taxon>
        <taxon>Omphalotaceae</taxon>
        <taxon>Lentinula</taxon>
    </lineage>
</organism>
<name>A0A9W9A9V0_9AGAR</name>